<organism evidence="2 3">
    <name type="scientific">Hesseltinella vesiculosa</name>
    <dbReference type="NCBI Taxonomy" id="101127"/>
    <lineage>
        <taxon>Eukaryota</taxon>
        <taxon>Fungi</taxon>
        <taxon>Fungi incertae sedis</taxon>
        <taxon>Mucoromycota</taxon>
        <taxon>Mucoromycotina</taxon>
        <taxon>Mucoromycetes</taxon>
        <taxon>Mucorales</taxon>
        <taxon>Cunninghamellaceae</taxon>
        <taxon>Hesseltinella</taxon>
    </lineage>
</organism>
<reference evidence="2 3" key="1">
    <citation type="submission" date="2016-07" db="EMBL/GenBank/DDBJ databases">
        <title>Pervasive Adenine N6-methylation of Active Genes in Fungi.</title>
        <authorList>
            <consortium name="DOE Joint Genome Institute"/>
            <person name="Mondo S.J."/>
            <person name="Dannebaum R.O."/>
            <person name="Kuo R.C."/>
            <person name="Labutti K."/>
            <person name="Haridas S."/>
            <person name="Kuo A."/>
            <person name="Salamov A."/>
            <person name="Ahrendt S.R."/>
            <person name="Lipzen A."/>
            <person name="Sullivan W."/>
            <person name="Andreopoulos W.B."/>
            <person name="Clum A."/>
            <person name="Lindquist E."/>
            <person name="Daum C."/>
            <person name="Ramamoorthy G.K."/>
            <person name="Gryganskyi A."/>
            <person name="Culley D."/>
            <person name="Magnuson J.K."/>
            <person name="James T.Y."/>
            <person name="O'Malley M.A."/>
            <person name="Stajich J.E."/>
            <person name="Spatafora J.W."/>
            <person name="Visel A."/>
            <person name="Grigoriev I.V."/>
        </authorList>
    </citation>
    <scope>NUCLEOTIDE SEQUENCE [LARGE SCALE GENOMIC DNA]</scope>
    <source>
        <strain evidence="2 3">NRRL 3301</strain>
    </source>
</reference>
<dbReference type="InterPro" id="IPR018606">
    <property type="entry name" value="Arb1"/>
</dbReference>
<name>A0A1X2GW30_9FUNG</name>
<feature type="region of interest" description="Disordered" evidence="1">
    <location>
        <begin position="20"/>
        <end position="70"/>
    </location>
</feature>
<keyword evidence="3" id="KW-1185">Reference proteome</keyword>
<evidence type="ECO:0008006" key="4">
    <source>
        <dbReference type="Google" id="ProtNLM"/>
    </source>
</evidence>
<sequence length="426" mass="47852">MRNHVYEKFAELGVQIPEGLSTPASVMLKDDATTSTDNNNPNDPKPEKKKKRKKKKNKNLPEAGTDLPDDYEERYKEDLVTNPFDLSIPLSQRVEYAIWKYKRNHKFSQENIALFYDYLRFGGVDIGPNSFLGGGKVKNKFDEEEADEDTLQEEAAGVTVNDDELEEGVYVSFCEVAQVYLGNHFITSGYFISSQDYASISGLVDAFLNYLQIRTVCPDYTDDIGRAREIAALAKDQLPKCKRISMRLPGTFNNACGVVFGGEKQELVAMVDQQKEENVIPDWAKGNSKMMELAASCMDDVLAGGLSSLAKAKETVRPAIPQPDKLKTVDTRHYCKVKLKSIHSQEQSDVCRATFDFLDHSAQLTGEQADLFLDTAIAQDLVEGMVMTATLKKLSNGLWYIESGFQVYPSFYMIDQFANIDDDDDF</sequence>
<feature type="compositionally biased region" description="Basic residues" evidence="1">
    <location>
        <begin position="47"/>
        <end position="58"/>
    </location>
</feature>
<proteinExistence type="predicted"/>
<dbReference type="GO" id="GO:0031047">
    <property type="term" value="P:regulatory ncRNA-mediated gene silencing"/>
    <property type="evidence" value="ECO:0007669"/>
    <property type="project" value="InterPro"/>
</dbReference>
<accession>A0A1X2GW30</accession>
<dbReference type="OrthoDB" id="435402at2759"/>
<comment type="caution">
    <text evidence="2">The sequence shown here is derived from an EMBL/GenBank/DDBJ whole genome shotgun (WGS) entry which is preliminary data.</text>
</comment>
<dbReference type="STRING" id="101127.A0A1X2GW30"/>
<evidence type="ECO:0000256" key="1">
    <source>
        <dbReference type="SAM" id="MobiDB-lite"/>
    </source>
</evidence>
<evidence type="ECO:0000313" key="2">
    <source>
        <dbReference type="EMBL" id="ORX62229.1"/>
    </source>
</evidence>
<dbReference type="Proteomes" id="UP000242146">
    <property type="component" value="Unassembled WGS sequence"/>
</dbReference>
<dbReference type="GO" id="GO:0033167">
    <property type="term" value="C:ARC complex"/>
    <property type="evidence" value="ECO:0007669"/>
    <property type="project" value="InterPro"/>
</dbReference>
<dbReference type="Pfam" id="PF09692">
    <property type="entry name" value="Arb1"/>
    <property type="match status" value="2"/>
</dbReference>
<dbReference type="EMBL" id="MCGT01000002">
    <property type="protein sequence ID" value="ORX62229.1"/>
    <property type="molecule type" value="Genomic_DNA"/>
</dbReference>
<protein>
    <recommendedName>
        <fullName evidence="4">Argonaute complex, subunit Arb1</fullName>
    </recommendedName>
</protein>
<gene>
    <name evidence="2" type="ORF">DM01DRAFT_1331682</name>
</gene>
<evidence type="ECO:0000313" key="3">
    <source>
        <dbReference type="Proteomes" id="UP000242146"/>
    </source>
</evidence>
<dbReference type="AlphaFoldDB" id="A0A1X2GW30"/>